<name>A0A378JHE2_9GAMM</name>
<dbReference type="PIRSF" id="PIRSF037196">
    <property type="entry name" value="Pyoverdine_chromoph_PvcA"/>
    <property type="match status" value="1"/>
</dbReference>
<evidence type="ECO:0000313" key="4">
    <source>
        <dbReference type="Proteomes" id="UP000254476"/>
    </source>
</evidence>
<dbReference type="RefSeq" id="WP_058498653.1">
    <property type="nucleotide sequence ID" value="NZ_CAAAHW010000007.1"/>
</dbReference>
<reference evidence="2 4" key="2">
    <citation type="submission" date="2018-06" db="EMBL/GenBank/DDBJ databases">
        <authorList>
            <consortium name="Pathogen Informatics"/>
            <person name="Doyle S."/>
        </authorList>
    </citation>
    <scope>NUCLEOTIDE SEQUENCE [LARGE SCALE GENOMIC DNA]</scope>
    <source>
        <strain evidence="2 4">NCTC12388</strain>
    </source>
</reference>
<dbReference type="Proteomes" id="UP000254476">
    <property type="component" value="Unassembled WGS sequence"/>
</dbReference>
<dbReference type="EMBL" id="UGOB01000001">
    <property type="protein sequence ID" value="STX46338.1"/>
    <property type="molecule type" value="Genomic_DNA"/>
</dbReference>
<keyword evidence="3" id="KW-1185">Reference proteome</keyword>
<dbReference type="InterPro" id="IPR007817">
    <property type="entry name" value="Isocyanide_synthase_DIT1"/>
</dbReference>
<evidence type="ECO:0000313" key="2">
    <source>
        <dbReference type="EMBL" id="STX46338.1"/>
    </source>
</evidence>
<gene>
    <name evidence="1" type="ORF">Lgra_1516</name>
    <name evidence="2" type="ORF">NCTC12388_03100</name>
</gene>
<dbReference type="EMBL" id="LNYE01000020">
    <property type="protein sequence ID" value="KTD12058.1"/>
    <property type="molecule type" value="Genomic_DNA"/>
</dbReference>
<organism evidence="2 4">
    <name type="scientific">Legionella gratiana</name>
    <dbReference type="NCBI Taxonomy" id="45066"/>
    <lineage>
        <taxon>Bacteria</taxon>
        <taxon>Pseudomonadati</taxon>
        <taxon>Pseudomonadota</taxon>
        <taxon>Gammaproteobacteria</taxon>
        <taxon>Legionellales</taxon>
        <taxon>Legionellaceae</taxon>
        <taxon>Legionella</taxon>
    </lineage>
</organism>
<dbReference type="OrthoDB" id="860574at2"/>
<protein>
    <submittedName>
        <fullName evidence="2">Pyoverdine biosynthesis protein PvcA</fullName>
    </submittedName>
</protein>
<dbReference type="AlphaFoldDB" id="A0A378JHE2"/>
<dbReference type="InterPro" id="IPR017133">
    <property type="entry name" value="PvcA"/>
</dbReference>
<accession>A0A378JHE2</accession>
<dbReference type="PANTHER" id="PTHR37285:SF5">
    <property type="entry name" value="SPORE WALL MATURATION PROTEIN DIT1"/>
    <property type="match status" value="1"/>
</dbReference>
<dbReference type="STRING" id="45066.Lgra_1516"/>
<dbReference type="Proteomes" id="UP000054691">
    <property type="component" value="Unassembled WGS sequence"/>
</dbReference>
<proteinExistence type="predicted"/>
<reference evidence="1 3" key="1">
    <citation type="submission" date="2015-11" db="EMBL/GenBank/DDBJ databases">
        <title>Genomic analysis of 38 Legionella species identifies large and diverse effector repertoires.</title>
        <authorList>
            <person name="Burstein D."/>
            <person name="Amaro F."/>
            <person name="Zusman T."/>
            <person name="Lifshitz Z."/>
            <person name="Cohen O."/>
            <person name="Gilbert J.A."/>
            <person name="Pupko T."/>
            <person name="Shuman H.A."/>
            <person name="Segal G."/>
        </authorList>
    </citation>
    <scope>NUCLEOTIDE SEQUENCE [LARGE SCALE GENOMIC DNA]</scope>
    <source>
        <strain evidence="1 3">Lyon 8420412</strain>
    </source>
</reference>
<evidence type="ECO:0000313" key="1">
    <source>
        <dbReference type="EMBL" id="KTD12058.1"/>
    </source>
</evidence>
<evidence type="ECO:0000313" key="3">
    <source>
        <dbReference type="Proteomes" id="UP000054691"/>
    </source>
</evidence>
<dbReference type="Gene3D" id="3.30.60.140">
    <property type="match status" value="1"/>
</dbReference>
<dbReference type="Pfam" id="PF05141">
    <property type="entry name" value="DIT1_PvcA"/>
    <property type="match status" value="1"/>
</dbReference>
<dbReference type="PANTHER" id="PTHR37285">
    <property type="entry name" value="SPORE WALL MATURATION PROTEIN DIT1"/>
    <property type="match status" value="1"/>
</dbReference>
<sequence length="350" mass="39700">MKNTAFTLITENHYPKDSVLIKSLDKASAMEIAQRILMEVMIFRRVPKGISLCSRDCQKCSLPHLPKIISAVKKNEPVTFIVPAFPGKSPNPEKVLGPLPDHAERLSLNFLGTLCQRIKKFYTPGVKIILCSDGRVFSDVLGMKESNVTAYQVELDRLIKEMSLSDLSLFNLDYVYKDLHFVRMREELMKSYGQSLEFLKLKIRNGAKSSANPDEEEANRMYSGIIRFLFEDAMHAGQTKSRSAVQKESRSKAYEVIRRSNAWSVLISERFPEAVRLSIHPQTCGSKKLGIRLIGNESWMTPWHGVAVESKKGYVLLKRLEAEALGAKLIYSSDGRSSHYRLMTEVSYEV</sequence>